<dbReference type="AlphaFoldDB" id="A0A426TSR4"/>
<dbReference type="Gene3D" id="3.40.50.410">
    <property type="entry name" value="von Willebrand factor, type A domain"/>
    <property type="match status" value="1"/>
</dbReference>
<sequence>MDQIVPGSIADMALQNGGQMIPPALCVMFDVSYSMQDSDGTLKDGSRTSRYAAGVEQLRDLQAEYPGQIVLIDFAQKAEVRPGGMPNEPLGLDTLLVPAMLLARELDTGLMRFVVISDGRPCDGPMALQVAQTFQGQIDTIAIGSECSEEFLRSLAQATGGCYHRDRQGTRLLGQVVRGLLAAPMTTDGAC</sequence>
<evidence type="ECO:0000313" key="2">
    <source>
        <dbReference type="Proteomes" id="UP000280307"/>
    </source>
</evidence>
<dbReference type="InterPro" id="IPR036465">
    <property type="entry name" value="vWFA_dom_sf"/>
</dbReference>
<comment type="caution">
    <text evidence="1">The sequence shown here is derived from an EMBL/GenBank/DDBJ whole genome shotgun (WGS) entry which is preliminary data.</text>
</comment>
<organism evidence="1 2">
    <name type="scientific">Candidatus Viridilinea halotolerans</name>
    <dbReference type="NCBI Taxonomy" id="2491704"/>
    <lineage>
        <taxon>Bacteria</taxon>
        <taxon>Bacillati</taxon>
        <taxon>Chloroflexota</taxon>
        <taxon>Chloroflexia</taxon>
        <taxon>Chloroflexales</taxon>
        <taxon>Chloroflexineae</taxon>
        <taxon>Oscillochloridaceae</taxon>
        <taxon>Candidatus Viridilinea</taxon>
    </lineage>
</organism>
<name>A0A426TSR4_9CHLR</name>
<protein>
    <submittedName>
        <fullName evidence="1">VWA domain-containing protein</fullName>
    </submittedName>
</protein>
<dbReference type="Proteomes" id="UP000280307">
    <property type="component" value="Unassembled WGS sequence"/>
</dbReference>
<gene>
    <name evidence="1" type="ORF">EI684_19275</name>
</gene>
<dbReference type="SUPFAM" id="SSF53300">
    <property type="entry name" value="vWA-like"/>
    <property type="match status" value="1"/>
</dbReference>
<accession>A0A426TSR4</accession>
<evidence type="ECO:0000313" key="1">
    <source>
        <dbReference type="EMBL" id="RRR67210.1"/>
    </source>
</evidence>
<proteinExistence type="predicted"/>
<reference evidence="1 2" key="1">
    <citation type="submission" date="2018-12" db="EMBL/GenBank/DDBJ databases">
        <title>Genome Sequence of Candidatus Viridilinea halotolerans isolated from saline sulfide-rich spring.</title>
        <authorList>
            <person name="Grouzdev D.S."/>
            <person name="Burganskaya E.I."/>
            <person name="Krutkina M.S."/>
            <person name="Sukhacheva M.V."/>
            <person name="Gorlenko V.M."/>
        </authorList>
    </citation>
    <scope>NUCLEOTIDE SEQUENCE [LARGE SCALE GENOMIC DNA]</scope>
    <source>
        <strain evidence="1">Chok-6</strain>
    </source>
</reference>
<dbReference type="EMBL" id="RSAS01000802">
    <property type="protein sequence ID" value="RRR67210.1"/>
    <property type="molecule type" value="Genomic_DNA"/>
</dbReference>